<sequence>MIEYAIETQLIDASGFVAFALKEFRLGKFLEQATCCVDNNVNKDCLCEIYVHICIGVVSEHRNKYHRDCSLLHHNSKIIAHTQLRNYYNVSIPFDVRWPTQIKMLEIFSPSLNSDLLSLMQLIVFEYLIPFDNN</sequence>
<evidence type="ECO:0000313" key="1">
    <source>
        <dbReference type="EMBL" id="VDM98466.1"/>
    </source>
</evidence>
<name>A0A0N5CQI6_THECL</name>
<organism evidence="3">
    <name type="scientific">Thelazia callipaeda</name>
    <name type="common">Oriental eyeworm</name>
    <name type="synonym">Parasitic nematode</name>
    <dbReference type="NCBI Taxonomy" id="103827"/>
    <lineage>
        <taxon>Eukaryota</taxon>
        <taxon>Metazoa</taxon>
        <taxon>Ecdysozoa</taxon>
        <taxon>Nematoda</taxon>
        <taxon>Chromadorea</taxon>
        <taxon>Rhabditida</taxon>
        <taxon>Spirurina</taxon>
        <taxon>Spiruromorpha</taxon>
        <taxon>Thelazioidea</taxon>
        <taxon>Thelaziidae</taxon>
        <taxon>Thelazia</taxon>
    </lineage>
</organism>
<accession>A0A0N5CQI6</accession>
<evidence type="ECO:0000313" key="2">
    <source>
        <dbReference type="Proteomes" id="UP000276776"/>
    </source>
</evidence>
<dbReference type="OrthoDB" id="5789390at2759"/>
<dbReference type="AlphaFoldDB" id="A0A0N5CQI6"/>
<evidence type="ECO:0000313" key="3">
    <source>
        <dbReference type="WBParaSite" id="TCLT_0000248601-mRNA-1"/>
    </source>
</evidence>
<dbReference type="WBParaSite" id="TCLT_0000248601-mRNA-1">
    <property type="protein sequence ID" value="TCLT_0000248601-mRNA-1"/>
    <property type="gene ID" value="TCLT_0000248601"/>
</dbReference>
<keyword evidence="2" id="KW-1185">Reference proteome</keyword>
<dbReference type="EMBL" id="UYYF01000520">
    <property type="protein sequence ID" value="VDM98466.1"/>
    <property type="molecule type" value="Genomic_DNA"/>
</dbReference>
<gene>
    <name evidence="1" type="ORF">TCLT_LOCUS2487</name>
</gene>
<dbReference type="Proteomes" id="UP000276776">
    <property type="component" value="Unassembled WGS sequence"/>
</dbReference>
<proteinExistence type="predicted"/>
<protein>
    <submittedName>
        <fullName evidence="1 3">Uncharacterized protein</fullName>
    </submittedName>
</protein>
<dbReference type="Gene3D" id="2.60.40.3510">
    <property type="match status" value="1"/>
</dbReference>
<reference evidence="1 2" key="2">
    <citation type="submission" date="2018-11" db="EMBL/GenBank/DDBJ databases">
        <authorList>
            <consortium name="Pathogen Informatics"/>
        </authorList>
    </citation>
    <scope>NUCLEOTIDE SEQUENCE [LARGE SCALE GENOMIC DNA]</scope>
</reference>
<reference evidence="3" key="1">
    <citation type="submission" date="2017-02" db="UniProtKB">
        <authorList>
            <consortium name="WormBaseParasite"/>
        </authorList>
    </citation>
    <scope>IDENTIFICATION</scope>
</reference>